<gene>
    <name evidence="2" type="ORF">A3F84_27485</name>
</gene>
<feature type="transmembrane region" description="Helical" evidence="1">
    <location>
        <begin position="246"/>
        <end position="268"/>
    </location>
</feature>
<feature type="transmembrane region" description="Helical" evidence="1">
    <location>
        <begin position="131"/>
        <end position="150"/>
    </location>
</feature>
<proteinExistence type="predicted"/>
<evidence type="ECO:0000313" key="2">
    <source>
        <dbReference type="EMBL" id="OGG54968.1"/>
    </source>
</evidence>
<dbReference type="GO" id="GO:0140359">
    <property type="term" value="F:ABC-type transporter activity"/>
    <property type="evidence" value="ECO:0007669"/>
    <property type="project" value="InterPro"/>
</dbReference>
<organism evidence="2 3">
    <name type="scientific">Handelsmanbacteria sp. (strain RIFCSPLOWO2_12_FULL_64_10)</name>
    <dbReference type="NCBI Taxonomy" id="1817868"/>
    <lineage>
        <taxon>Bacteria</taxon>
        <taxon>Candidatus Handelsmaniibacteriota</taxon>
    </lineage>
</organism>
<feature type="transmembrane region" description="Helical" evidence="1">
    <location>
        <begin position="20"/>
        <end position="41"/>
    </location>
</feature>
<dbReference type="Pfam" id="PF12679">
    <property type="entry name" value="ABC2_membrane_2"/>
    <property type="match status" value="1"/>
</dbReference>
<dbReference type="GO" id="GO:0005886">
    <property type="term" value="C:plasma membrane"/>
    <property type="evidence" value="ECO:0007669"/>
    <property type="project" value="UniProtKB-SubCell"/>
</dbReference>
<dbReference type="EMBL" id="MFKF01000090">
    <property type="protein sequence ID" value="OGG54968.1"/>
    <property type="molecule type" value="Genomic_DNA"/>
</dbReference>
<dbReference type="Pfam" id="PF12040">
    <property type="entry name" value="DUF3526"/>
    <property type="match status" value="1"/>
</dbReference>
<dbReference type="AlphaFoldDB" id="A0A1F6D0M3"/>
<protein>
    <recommendedName>
        <fullName evidence="4">ABC transporter permease</fullName>
    </recommendedName>
</protein>
<keyword evidence="1" id="KW-1133">Transmembrane helix</keyword>
<keyword evidence="1" id="KW-0472">Membrane</keyword>
<feature type="transmembrane region" description="Helical" evidence="1">
    <location>
        <begin position="445"/>
        <end position="468"/>
    </location>
</feature>
<sequence length="474" mass="53822">MLGHLIRKEILDHILGFRFLILSALAGLVIWLSLYSGYSYYQSCLKDYRLAQAATEDRLRRIQMAEDWREIEKIGFHVHKPPTPMNIFVRGLEPVLGRSILHPASTNKQAKQSAEAAEPILGLFPPLDLGLVVQVVLSLFVLLFTYDAVCGEKEAGTLRLTSSFSVPRDRLLLGKLLGVSIPMHVAFGLPVLLGVGVLLLMPDVNLTNPELLRLGLILVTFGLYLTAFACAGLLASCLTHRAATSFVILLAFWTGSVIVLPRLSLIVADSLRPAISRHQYTMEIASIRRELGAENRSLRWKWRNEHPESAQGNPEAQEAYGVFYRKMSKELEERYKPRFDRLEQAFTNRYQNRLNLAVFLARLSPAFALKNATVRLSGAGVDRQQRFEGAYIRFNGVYLDWIWGALEDFYRRRFNEAKYGKYKWDVSGMPRFVYQETWTEEDVQIALVDVGILAVWGLALFAGAYVTMLRYDLR</sequence>
<dbReference type="InterPro" id="IPR021913">
    <property type="entry name" value="DUF3526"/>
</dbReference>
<dbReference type="Proteomes" id="UP000178606">
    <property type="component" value="Unassembled WGS sequence"/>
</dbReference>
<evidence type="ECO:0008006" key="4">
    <source>
        <dbReference type="Google" id="ProtNLM"/>
    </source>
</evidence>
<dbReference type="PANTHER" id="PTHR43471">
    <property type="entry name" value="ABC TRANSPORTER PERMEASE"/>
    <property type="match status" value="1"/>
</dbReference>
<evidence type="ECO:0000256" key="1">
    <source>
        <dbReference type="SAM" id="Phobius"/>
    </source>
</evidence>
<reference evidence="2 3" key="1">
    <citation type="journal article" date="2016" name="Nat. Commun.">
        <title>Thousands of microbial genomes shed light on interconnected biogeochemical processes in an aquifer system.</title>
        <authorList>
            <person name="Anantharaman K."/>
            <person name="Brown C.T."/>
            <person name="Hug L.A."/>
            <person name="Sharon I."/>
            <person name="Castelle C.J."/>
            <person name="Probst A.J."/>
            <person name="Thomas B.C."/>
            <person name="Singh A."/>
            <person name="Wilkins M.J."/>
            <person name="Karaoz U."/>
            <person name="Brodie E.L."/>
            <person name="Williams K.H."/>
            <person name="Hubbard S.S."/>
            <person name="Banfield J.F."/>
        </authorList>
    </citation>
    <scope>NUCLEOTIDE SEQUENCE [LARGE SCALE GENOMIC DNA]</scope>
    <source>
        <strain evidence="3">RIFCSPLOWO2_12_FULL_64_10</strain>
    </source>
</reference>
<evidence type="ECO:0000313" key="3">
    <source>
        <dbReference type="Proteomes" id="UP000178606"/>
    </source>
</evidence>
<feature type="transmembrane region" description="Helical" evidence="1">
    <location>
        <begin position="171"/>
        <end position="199"/>
    </location>
</feature>
<keyword evidence="1" id="KW-0812">Transmembrane</keyword>
<feature type="transmembrane region" description="Helical" evidence="1">
    <location>
        <begin position="211"/>
        <end position="234"/>
    </location>
</feature>
<comment type="caution">
    <text evidence="2">The sequence shown here is derived from an EMBL/GenBank/DDBJ whole genome shotgun (WGS) entry which is preliminary data.</text>
</comment>
<accession>A0A1F6D0M3</accession>
<name>A0A1F6D0M3_HANXR</name>